<evidence type="ECO:0000313" key="1">
    <source>
        <dbReference type="EMBL" id="AST93061.1"/>
    </source>
</evidence>
<dbReference type="AlphaFoldDB" id="A0A223KU91"/>
<proteinExistence type="predicted"/>
<dbReference type="RefSeq" id="WP_066412302.1">
    <property type="nucleotide sequence ID" value="NZ_CP018866.1"/>
</dbReference>
<accession>A0A223KU91</accession>
<keyword evidence="2" id="KW-1185">Reference proteome</keyword>
<dbReference type="Proteomes" id="UP000215224">
    <property type="component" value="Chromosome"/>
</dbReference>
<protein>
    <submittedName>
        <fullName evidence="1">Uncharacterized protein</fullName>
    </submittedName>
</protein>
<reference evidence="1 2" key="1">
    <citation type="submission" date="2016-12" db="EMBL/GenBank/DDBJ databases">
        <title>The whole genome sequencing and assembly of Bacillus cohnii DSM 6307T strain.</title>
        <authorList>
            <person name="Lee Y.-J."/>
            <person name="Yi H."/>
            <person name="Bahn Y.-S."/>
            <person name="Kim J.F."/>
            <person name="Lee D.-W."/>
        </authorList>
    </citation>
    <scope>NUCLEOTIDE SEQUENCE [LARGE SCALE GENOMIC DNA]</scope>
    <source>
        <strain evidence="1 2">DSM 6307</strain>
    </source>
</reference>
<dbReference type="EMBL" id="CP018866">
    <property type="protein sequence ID" value="AST93061.1"/>
    <property type="molecule type" value="Genomic_DNA"/>
</dbReference>
<organism evidence="1 2">
    <name type="scientific">Sutcliffiella cohnii</name>
    <dbReference type="NCBI Taxonomy" id="33932"/>
    <lineage>
        <taxon>Bacteria</taxon>
        <taxon>Bacillati</taxon>
        <taxon>Bacillota</taxon>
        <taxon>Bacilli</taxon>
        <taxon>Bacillales</taxon>
        <taxon>Bacillaceae</taxon>
        <taxon>Sutcliffiella</taxon>
    </lineage>
</organism>
<evidence type="ECO:0000313" key="2">
    <source>
        <dbReference type="Proteomes" id="UP000215224"/>
    </source>
</evidence>
<dbReference type="KEGG" id="bcoh:BC6307_18255"/>
<gene>
    <name evidence="1" type="ORF">BC6307_18255</name>
</gene>
<sequence length="84" mass="10041">MDYHEPIHEIRKAVEEAWEAVYHTQTNNNSRNYQQSIQLIAYAKELLHSFHGKELSQEDETNLLRAKELLRQVEETQEALTLRY</sequence>
<name>A0A223KU91_9BACI</name>